<dbReference type="EMBL" id="JAHIBW010000004">
    <property type="protein sequence ID" value="KAG7311205.1"/>
    <property type="molecule type" value="Genomic_DNA"/>
</dbReference>
<name>A0ABQ7R1P7_PLUXY</name>
<comment type="caution">
    <text evidence="1">The sequence shown here is derived from an EMBL/GenBank/DDBJ whole genome shotgun (WGS) entry which is preliminary data.</text>
</comment>
<keyword evidence="2" id="KW-1185">Reference proteome</keyword>
<proteinExistence type="predicted"/>
<accession>A0ABQ7R1P7</accession>
<evidence type="ECO:0000313" key="2">
    <source>
        <dbReference type="Proteomes" id="UP000823941"/>
    </source>
</evidence>
<organism evidence="1 2">
    <name type="scientific">Plutella xylostella</name>
    <name type="common">Diamondback moth</name>
    <name type="synonym">Plutella maculipennis</name>
    <dbReference type="NCBI Taxonomy" id="51655"/>
    <lineage>
        <taxon>Eukaryota</taxon>
        <taxon>Metazoa</taxon>
        <taxon>Ecdysozoa</taxon>
        <taxon>Arthropoda</taxon>
        <taxon>Hexapoda</taxon>
        <taxon>Insecta</taxon>
        <taxon>Pterygota</taxon>
        <taxon>Neoptera</taxon>
        <taxon>Endopterygota</taxon>
        <taxon>Lepidoptera</taxon>
        <taxon>Glossata</taxon>
        <taxon>Ditrysia</taxon>
        <taxon>Yponomeutoidea</taxon>
        <taxon>Plutellidae</taxon>
        <taxon>Plutella</taxon>
    </lineage>
</organism>
<reference evidence="1 2" key="1">
    <citation type="submission" date="2021-06" db="EMBL/GenBank/DDBJ databases">
        <title>A haploid diamondback moth (Plutella xylostella L.) genome assembly resolves 31 chromosomes and identifies a diamide resistance mutation.</title>
        <authorList>
            <person name="Ward C.M."/>
            <person name="Perry K.D."/>
            <person name="Baker G."/>
            <person name="Powis K."/>
            <person name="Heckel D.G."/>
            <person name="Baxter S.W."/>
        </authorList>
    </citation>
    <scope>NUCLEOTIDE SEQUENCE [LARGE SCALE GENOMIC DNA]</scope>
    <source>
        <strain evidence="1 2">LV</strain>
        <tissue evidence="1">Single pupa</tissue>
    </source>
</reference>
<dbReference type="Proteomes" id="UP000823941">
    <property type="component" value="Chromosome 4"/>
</dbReference>
<evidence type="ECO:0000313" key="1">
    <source>
        <dbReference type="EMBL" id="KAG7311205.1"/>
    </source>
</evidence>
<sequence length="54" mass="6371">MMSQDGSKTLYLLKALRQGTREFINQMSCQPLSRERQRECNLDVARPTFHQDLE</sequence>
<protein>
    <submittedName>
        <fullName evidence="1">Uncharacterized protein</fullName>
    </submittedName>
</protein>
<gene>
    <name evidence="1" type="ORF">JYU34_002222</name>
</gene>